<dbReference type="InterPro" id="IPR050625">
    <property type="entry name" value="ParA/MinD_ATPase"/>
</dbReference>
<dbReference type="GO" id="GO:0051782">
    <property type="term" value="P:negative regulation of cell division"/>
    <property type="evidence" value="ECO:0007669"/>
    <property type="project" value="TreeGrafter"/>
</dbReference>
<dbReference type="AlphaFoldDB" id="A0A7V5HYX9"/>
<organism evidence="2">
    <name type="scientific">Aerophobetes bacterium</name>
    <dbReference type="NCBI Taxonomy" id="2030807"/>
    <lineage>
        <taxon>Bacteria</taxon>
        <taxon>Candidatus Aerophobota</taxon>
    </lineage>
</organism>
<dbReference type="GO" id="GO:0016887">
    <property type="term" value="F:ATP hydrolysis activity"/>
    <property type="evidence" value="ECO:0007669"/>
    <property type="project" value="TreeGrafter"/>
</dbReference>
<dbReference type="PANTHER" id="PTHR43384">
    <property type="entry name" value="SEPTUM SITE-DETERMINING PROTEIN MIND HOMOLOG, CHLOROPLASTIC-RELATED"/>
    <property type="match status" value="1"/>
</dbReference>
<feature type="domain" description="CobQ/CobB/MinD/ParA nucleotide binding" evidence="1">
    <location>
        <begin position="5"/>
        <end position="230"/>
    </location>
</feature>
<dbReference type="Pfam" id="PF01656">
    <property type="entry name" value="CbiA"/>
    <property type="match status" value="1"/>
</dbReference>
<dbReference type="Gene3D" id="3.40.50.300">
    <property type="entry name" value="P-loop containing nucleotide triphosphate hydrolases"/>
    <property type="match status" value="1"/>
</dbReference>
<comment type="caution">
    <text evidence="2">The sequence shown here is derived from an EMBL/GenBank/DDBJ whole genome shotgun (WGS) entry which is preliminary data.</text>
</comment>
<dbReference type="InterPro" id="IPR002586">
    <property type="entry name" value="CobQ/CobB/MinD/ParA_Nub-bd_dom"/>
</dbReference>
<dbReference type="PANTHER" id="PTHR43384:SF7">
    <property type="entry name" value="CARBON-MONOXIDE DEHYDROGENASE ACCESSORY PROTEIN"/>
    <property type="match status" value="1"/>
</dbReference>
<reference evidence="2" key="1">
    <citation type="journal article" date="2020" name="mSystems">
        <title>Genome- and Community-Level Interaction Insights into Carbon Utilization and Element Cycling Functions of Hydrothermarchaeota in Hydrothermal Sediment.</title>
        <authorList>
            <person name="Zhou Z."/>
            <person name="Liu Y."/>
            <person name="Xu W."/>
            <person name="Pan J."/>
            <person name="Luo Z.H."/>
            <person name="Li M."/>
        </authorList>
    </citation>
    <scope>NUCLEOTIDE SEQUENCE [LARGE SCALE GENOMIC DNA]</scope>
    <source>
        <strain evidence="2">HyVt-92</strain>
    </source>
</reference>
<dbReference type="GO" id="GO:0005829">
    <property type="term" value="C:cytosol"/>
    <property type="evidence" value="ECO:0007669"/>
    <property type="project" value="TreeGrafter"/>
</dbReference>
<dbReference type="GO" id="GO:0009898">
    <property type="term" value="C:cytoplasmic side of plasma membrane"/>
    <property type="evidence" value="ECO:0007669"/>
    <property type="project" value="TreeGrafter"/>
</dbReference>
<dbReference type="Proteomes" id="UP000886070">
    <property type="component" value="Unassembled WGS sequence"/>
</dbReference>
<dbReference type="GO" id="GO:0005524">
    <property type="term" value="F:ATP binding"/>
    <property type="evidence" value="ECO:0007669"/>
    <property type="project" value="TreeGrafter"/>
</dbReference>
<protein>
    <submittedName>
        <fullName evidence="2">Carbon monoxide dehydrogenase</fullName>
    </submittedName>
</protein>
<dbReference type="InterPro" id="IPR014433">
    <property type="entry name" value="CooC"/>
</dbReference>
<proteinExistence type="predicted"/>
<dbReference type="PIRSF" id="PIRSF005647">
    <property type="entry name" value="CooC"/>
    <property type="match status" value="1"/>
</dbReference>
<gene>
    <name evidence="2" type="ORF">ENL39_01545</name>
</gene>
<evidence type="ECO:0000313" key="2">
    <source>
        <dbReference type="EMBL" id="HHF98156.1"/>
    </source>
</evidence>
<dbReference type="SUPFAM" id="SSF52540">
    <property type="entry name" value="P-loop containing nucleoside triphosphate hydrolases"/>
    <property type="match status" value="1"/>
</dbReference>
<accession>A0A7V5HYX9</accession>
<dbReference type="InterPro" id="IPR027417">
    <property type="entry name" value="P-loop_NTPase"/>
</dbReference>
<dbReference type="EMBL" id="DRTT01000047">
    <property type="protein sequence ID" value="HHF98156.1"/>
    <property type="molecule type" value="Genomic_DNA"/>
</dbReference>
<name>A0A7V5HYX9_UNCAE</name>
<sequence length="255" mass="28218">MAFTIAVAGKGGVGKTTISALVIINLLKRGLKPVLAVDADPNVNLNTLLGIQAPFEIGKLREEALEEVRKIDFSPGMSKATYLEYEFQSCVTEGEGFDLIVMGRPEGPGCYCFANDVLRTFIAKLTPNYRYVVIDSEAGMEHLSRRTTQNVDILFIVSDSNPVALKSAERINKLVDELKLRIKKRYLVLNNLENSFILKIKEKVKKTGLELGGIIPKDEMVFSFTLEEKPLTQLPSTSPALLAVENLLKKTEVLS</sequence>
<evidence type="ECO:0000259" key="1">
    <source>
        <dbReference type="Pfam" id="PF01656"/>
    </source>
</evidence>